<reference evidence="8" key="3">
    <citation type="submission" date="2015-06" db="UniProtKB">
        <authorList>
            <consortium name="EnsemblProtists"/>
        </authorList>
    </citation>
    <scope>IDENTIFICATION</scope>
</reference>
<dbReference type="PROSITE" id="PS50066">
    <property type="entry name" value="MADS_BOX_2"/>
    <property type="match status" value="1"/>
</dbReference>
<protein>
    <recommendedName>
        <fullName evidence="6">MADS-box domain-containing protein</fullName>
    </recommendedName>
</protein>
<keyword evidence="2" id="KW-0805">Transcription regulation</keyword>
<evidence type="ECO:0000256" key="4">
    <source>
        <dbReference type="ARBA" id="ARBA00023163"/>
    </source>
</evidence>
<evidence type="ECO:0000256" key="3">
    <source>
        <dbReference type="ARBA" id="ARBA00023125"/>
    </source>
</evidence>
<name>L1IH17_GUITC</name>
<dbReference type="InterPro" id="IPR002100">
    <property type="entry name" value="TF_MADSbox"/>
</dbReference>
<evidence type="ECO:0000256" key="5">
    <source>
        <dbReference type="ARBA" id="ARBA00023242"/>
    </source>
</evidence>
<reference evidence="9" key="2">
    <citation type="submission" date="2012-11" db="EMBL/GenBank/DDBJ databases">
        <authorList>
            <person name="Kuo A."/>
            <person name="Curtis B.A."/>
            <person name="Tanifuji G."/>
            <person name="Burki F."/>
            <person name="Gruber A."/>
            <person name="Irimia M."/>
            <person name="Maruyama S."/>
            <person name="Arias M.C."/>
            <person name="Ball S.G."/>
            <person name="Gile G.H."/>
            <person name="Hirakawa Y."/>
            <person name="Hopkins J.F."/>
            <person name="Rensing S.A."/>
            <person name="Schmutz J."/>
            <person name="Symeonidi A."/>
            <person name="Elias M."/>
            <person name="Eveleigh R.J."/>
            <person name="Herman E.K."/>
            <person name="Klute M.J."/>
            <person name="Nakayama T."/>
            <person name="Obornik M."/>
            <person name="Reyes-Prieto A."/>
            <person name="Armbrust E.V."/>
            <person name="Aves S.J."/>
            <person name="Beiko R.G."/>
            <person name="Coutinho P."/>
            <person name="Dacks J.B."/>
            <person name="Durnford D.G."/>
            <person name="Fast N.M."/>
            <person name="Green B.R."/>
            <person name="Grisdale C."/>
            <person name="Hempe F."/>
            <person name="Henrissat B."/>
            <person name="Hoppner M.P."/>
            <person name="Ishida K.-I."/>
            <person name="Kim E."/>
            <person name="Koreny L."/>
            <person name="Kroth P.G."/>
            <person name="Liu Y."/>
            <person name="Malik S.-B."/>
            <person name="Maier U.G."/>
            <person name="McRose D."/>
            <person name="Mock T."/>
            <person name="Neilson J.A."/>
            <person name="Onodera N.T."/>
            <person name="Poole A.M."/>
            <person name="Pritham E.J."/>
            <person name="Richards T.A."/>
            <person name="Rocap G."/>
            <person name="Roy S.W."/>
            <person name="Sarai C."/>
            <person name="Schaack S."/>
            <person name="Shirato S."/>
            <person name="Slamovits C.H."/>
            <person name="Spencer D.F."/>
            <person name="Suzuki S."/>
            <person name="Worden A.Z."/>
            <person name="Zauner S."/>
            <person name="Barry K."/>
            <person name="Bell C."/>
            <person name="Bharti A.K."/>
            <person name="Crow J.A."/>
            <person name="Grimwood J."/>
            <person name="Kramer R."/>
            <person name="Lindquist E."/>
            <person name="Lucas S."/>
            <person name="Salamov A."/>
            <person name="McFadden G.I."/>
            <person name="Lane C.E."/>
            <person name="Keeling P.J."/>
            <person name="Gray M.W."/>
            <person name="Grigoriev I.V."/>
            <person name="Archibald J.M."/>
        </authorList>
    </citation>
    <scope>NUCLEOTIDE SEQUENCE</scope>
    <source>
        <strain evidence="9">CCMP2712</strain>
    </source>
</reference>
<feature type="domain" description="MADS-box" evidence="6">
    <location>
        <begin position="1"/>
        <end position="49"/>
    </location>
</feature>
<sequence>MPLGKTRIERIPDDRTRQNTFHKRKMGLMKKAIELSILCDCDIAMVIKSKPTANCKEGRLLAYCNSDLKVLGVVGHLPLMQHSGFVRTMPG</sequence>
<keyword evidence="5" id="KW-0539">Nucleus</keyword>
<reference evidence="7 9" key="1">
    <citation type="journal article" date="2012" name="Nature">
        <title>Algal genomes reveal evolutionary mosaicism and the fate of nucleomorphs.</title>
        <authorList>
            <consortium name="DOE Joint Genome Institute"/>
            <person name="Curtis B.A."/>
            <person name="Tanifuji G."/>
            <person name="Burki F."/>
            <person name="Gruber A."/>
            <person name="Irimia M."/>
            <person name="Maruyama S."/>
            <person name="Arias M.C."/>
            <person name="Ball S.G."/>
            <person name="Gile G.H."/>
            <person name="Hirakawa Y."/>
            <person name="Hopkins J.F."/>
            <person name="Kuo A."/>
            <person name="Rensing S.A."/>
            <person name="Schmutz J."/>
            <person name="Symeonidi A."/>
            <person name="Elias M."/>
            <person name="Eveleigh R.J."/>
            <person name="Herman E.K."/>
            <person name="Klute M.J."/>
            <person name="Nakayama T."/>
            <person name="Obornik M."/>
            <person name="Reyes-Prieto A."/>
            <person name="Armbrust E.V."/>
            <person name="Aves S.J."/>
            <person name="Beiko R.G."/>
            <person name="Coutinho P."/>
            <person name="Dacks J.B."/>
            <person name="Durnford D.G."/>
            <person name="Fast N.M."/>
            <person name="Green B.R."/>
            <person name="Grisdale C.J."/>
            <person name="Hempel F."/>
            <person name="Henrissat B."/>
            <person name="Hoppner M.P."/>
            <person name="Ishida K."/>
            <person name="Kim E."/>
            <person name="Koreny L."/>
            <person name="Kroth P.G."/>
            <person name="Liu Y."/>
            <person name="Malik S.B."/>
            <person name="Maier U.G."/>
            <person name="McRose D."/>
            <person name="Mock T."/>
            <person name="Neilson J.A."/>
            <person name="Onodera N.T."/>
            <person name="Poole A.M."/>
            <person name="Pritham E.J."/>
            <person name="Richards T.A."/>
            <person name="Rocap G."/>
            <person name="Roy S.W."/>
            <person name="Sarai C."/>
            <person name="Schaack S."/>
            <person name="Shirato S."/>
            <person name="Slamovits C.H."/>
            <person name="Spencer D.F."/>
            <person name="Suzuki S."/>
            <person name="Worden A.Z."/>
            <person name="Zauner S."/>
            <person name="Barry K."/>
            <person name="Bell C."/>
            <person name="Bharti A.K."/>
            <person name="Crow J.A."/>
            <person name="Grimwood J."/>
            <person name="Kramer R."/>
            <person name="Lindquist E."/>
            <person name="Lucas S."/>
            <person name="Salamov A."/>
            <person name="McFadden G.I."/>
            <person name="Lane C.E."/>
            <person name="Keeling P.J."/>
            <person name="Gray M.W."/>
            <person name="Grigoriev I.V."/>
            <person name="Archibald J.M."/>
        </authorList>
    </citation>
    <scope>NUCLEOTIDE SEQUENCE</scope>
    <source>
        <strain evidence="7 9">CCMP2712</strain>
    </source>
</reference>
<evidence type="ECO:0000259" key="6">
    <source>
        <dbReference type="PROSITE" id="PS50066"/>
    </source>
</evidence>
<keyword evidence="3" id="KW-0238">DNA-binding</keyword>
<dbReference type="eggNOG" id="KOG0014">
    <property type="taxonomic scope" value="Eukaryota"/>
</dbReference>
<dbReference type="GO" id="GO:0005634">
    <property type="term" value="C:nucleus"/>
    <property type="evidence" value="ECO:0007669"/>
    <property type="project" value="UniProtKB-SubCell"/>
</dbReference>
<dbReference type="SMART" id="SM00432">
    <property type="entry name" value="MADS"/>
    <property type="match status" value="1"/>
</dbReference>
<dbReference type="GO" id="GO:0046983">
    <property type="term" value="F:protein dimerization activity"/>
    <property type="evidence" value="ECO:0007669"/>
    <property type="project" value="InterPro"/>
</dbReference>
<dbReference type="EMBL" id="JH993089">
    <property type="protein sequence ID" value="EKX35528.1"/>
    <property type="molecule type" value="Genomic_DNA"/>
</dbReference>
<keyword evidence="4" id="KW-0804">Transcription</keyword>
<dbReference type="AlphaFoldDB" id="L1IH17"/>
<dbReference type="InterPro" id="IPR036879">
    <property type="entry name" value="TF_MADSbox_sf"/>
</dbReference>
<evidence type="ECO:0000313" key="8">
    <source>
        <dbReference type="EnsemblProtists" id="EKX35528"/>
    </source>
</evidence>
<dbReference type="STRING" id="905079.L1IH17"/>
<accession>L1IH17</accession>
<dbReference type="InterPro" id="IPR050142">
    <property type="entry name" value="MADS-box/MEF2_TF"/>
</dbReference>
<comment type="subcellular location">
    <subcellularLocation>
        <location evidence="1">Nucleus</location>
    </subcellularLocation>
</comment>
<dbReference type="GeneID" id="17292240"/>
<keyword evidence="9" id="KW-1185">Reference proteome</keyword>
<evidence type="ECO:0000256" key="2">
    <source>
        <dbReference type="ARBA" id="ARBA00023015"/>
    </source>
</evidence>
<dbReference type="EnsemblProtists" id="EKX35528">
    <property type="protein sequence ID" value="EKX35528"/>
    <property type="gene ID" value="GUITHDRAFT_79793"/>
</dbReference>
<evidence type="ECO:0000256" key="1">
    <source>
        <dbReference type="ARBA" id="ARBA00004123"/>
    </source>
</evidence>
<dbReference type="OrthoDB" id="1898716at2759"/>
<dbReference type="RefSeq" id="XP_005822508.1">
    <property type="nucleotide sequence ID" value="XM_005822451.1"/>
</dbReference>
<proteinExistence type="predicted"/>
<dbReference type="Gene3D" id="3.40.1810.10">
    <property type="entry name" value="Transcription factor, MADS-box"/>
    <property type="match status" value="1"/>
</dbReference>
<dbReference type="GO" id="GO:0003677">
    <property type="term" value="F:DNA binding"/>
    <property type="evidence" value="ECO:0007669"/>
    <property type="project" value="UniProtKB-KW"/>
</dbReference>
<dbReference type="HOGENOM" id="CLU_053053_13_5_1"/>
<dbReference type="PaxDb" id="55529-EKX35528"/>
<dbReference type="SUPFAM" id="SSF55455">
    <property type="entry name" value="SRF-like"/>
    <property type="match status" value="1"/>
</dbReference>
<evidence type="ECO:0000313" key="9">
    <source>
        <dbReference type="Proteomes" id="UP000011087"/>
    </source>
</evidence>
<dbReference type="Pfam" id="PF00319">
    <property type="entry name" value="SRF-TF"/>
    <property type="match status" value="1"/>
</dbReference>
<dbReference type="PRINTS" id="PR00404">
    <property type="entry name" value="MADSDOMAIN"/>
</dbReference>
<dbReference type="Proteomes" id="UP000011087">
    <property type="component" value="Unassembled WGS sequence"/>
</dbReference>
<gene>
    <name evidence="7" type="ORF">GUITHDRAFT_79793</name>
</gene>
<evidence type="ECO:0000313" key="7">
    <source>
        <dbReference type="EMBL" id="EKX35528.1"/>
    </source>
</evidence>
<dbReference type="KEGG" id="gtt:GUITHDRAFT_79793"/>
<dbReference type="PANTHER" id="PTHR48019">
    <property type="entry name" value="SERUM RESPONSE FACTOR HOMOLOG"/>
    <property type="match status" value="1"/>
</dbReference>
<organism evidence="7">
    <name type="scientific">Guillardia theta (strain CCMP2712)</name>
    <name type="common">Cryptophyte</name>
    <dbReference type="NCBI Taxonomy" id="905079"/>
    <lineage>
        <taxon>Eukaryota</taxon>
        <taxon>Cryptophyceae</taxon>
        <taxon>Pyrenomonadales</taxon>
        <taxon>Geminigeraceae</taxon>
        <taxon>Guillardia</taxon>
    </lineage>
</organism>